<dbReference type="Pfam" id="PF14392">
    <property type="entry name" value="zf-CCHC_4"/>
    <property type="match status" value="1"/>
</dbReference>
<protein>
    <recommendedName>
        <fullName evidence="2">Zinc knuckle CX2CX4HX4C domain-containing protein</fullName>
    </recommendedName>
</protein>
<gene>
    <name evidence="3" type="ORF">FPE_LOCUS10038</name>
</gene>
<proteinExistence type="predicted"/>
<dbReference type="EMBL" id="OU503041">
    <property type="protein sequence ID" value="CAI9762608.1"/>
    <property type="molecule type" value="Genomic_DNA"/>
</dbReference>
<dbReference type="InterPro" id="IPR025836">
    <property type="entry name" value="Zn_knuckle_CX2CX4HX4C"/>
</dbReference>
<dbReference type="PANTHER" id="PTHR31286:SF62">
    <property type="entry name" value="ZINC FINGER, CCHC-TYPE-LIKE PROTEIN"/>
    <property type="match status" value="1"/>
</dbReference>
<dbReference type="PANTHER" id="PTHR31286">
    <property type="entry name" value="GLYCINE-RICH CELL WALL STRUCTURAL PROTEIN 1.8-LIKE"/>
    <property type="match status" value="1"/>
</dbReference>
<dbReference type="AlphaFoldDB" id="A0AAD1Z499"/>
<evidence type="ECO:0000259" key="2">
    <source>
        <dbReference type="Pfam" id="PF14392"/>
    </source>
</evidence>
<name>A0AAD1Z499_9LAMI</name>
<dbReference type="InterPro" id="IPR040256">
    <property type="entry name" value="At4g02000-like"/>
</dbReference>
<feature type="region of interest" description="Disordered" evidence="1">
    <location>
        <begin position="200"/>
        <end position="230"/>
    </location>
</feature>
<evidence type="ECO:0000256" key="1">
    <source>
        <dbReference type="SAM" id="MobiDB-lite"/>
    </source>
</evidence>
<evidence type="ECO:0000313" key="4">
    <source>
        <dbReference type="Proteomes" id="UP000834106"/>
    </source>
</evidence>
<accession>A0AAD1Z499</accession>
<feature type="domain" description="Zinc knuckle CX2CX4HX4C" evidence="2">
    <location>
        <begin position="129"/>
        <end position="176"/>
    </location>
</feature>
<reference evidence="3" key="1">
    <citation type="submission" date="2023-05" db="EMBL/GenBank/DDBJ databases">
        <authorList>
            <person name="Huff M."/>
        </authorList>
    </citation>
    <scope>NUCLEOTIDE SEQUENCE</scope>
</reference>
<organism evidence="3 4">
    <name type="scientific">Fraxinus pennsylvanica</name>
    <dbReference type="NCBI Taxonomy" id="56036"/>
    <lineage>
        <taxon>Eukaryota</taxon>
        <taxon>Viridiplantae</taxon>
        <taxon>Streptophyta</taxon>
        <taxon>Embryophyta</taxon>
        <taxon>Tracheophyta</taxon>
        <taxon>Spermatophyta</taxon>
        <taxon>Magnoliopsida</taxon>
        <taxon>eudicotyledons</taxon>
        <taxon>Gunneridae</taxon>
        <taxon>Pentapetalae</taxon>
        <taxon>asterids</taxon>
        <taxon>lamiids</taxon>
        <taxon>Lamiales</taxon>
        <taxon>Oleaceae</taxon>
        <taxon>Oleeae</taxon>
        <taxon>Fraxinus</taxon>
    </lineage>
</organism>
<evidence type="ECO:0000313" key="3">
    <source>
        <dbReference type="EMBL" id="CAI9762608.1"/>
    </source>
</evidence>
<keyword evidence="4" id="KW-1185">Reference proteome</keyword>
<dbReference type="Proteomes" id="UP000834106">
    <property type="component" value="Chromosome 6"/>
</dbReference>
<feature type="compositionally biased region" description="Basic and acidic residues" evidence="1">
    <location>
        <begin position="200"/>
        <end position="214"/>
    </location>
</feature>
<sequence length="245" mass="27347">MWDSLRLNAKEEIVDIDGEGAKMVMEKGDRSLLGKIWIDGQISKTVIQSTMGKIWKLIFVMNAFDGYTPLSKMKFDVAALWVQFHSLPFASMSKETGIKLRSSMGSVEDIEVDEYDLGWGNLLRTKIAMDLRKPLPRGQMVMLEGIKTWVPIQYENLPWFCLKCGRIIHDQSRCPKALDSNIGVKQYGSWLRAEARNLEEGGGHGRAPVPDDAKQAYGHTAVSSGDAGKVWDTLPKNKEISAGSL</sequence>